<dbReference type="AlphaFoldDB" id="A0A0H5BL88"/>
<accession>A0A0H5BL88</accession>
<dbReference type="EMBL" id="AB996601">
    <property type="protein sequence ID" value="BAS01683.1"/>
    <property type="molecule type" value="Genomic_DNA"/>
</dbReference>
<protein>
    <submittedName>
        <fullName evidence="1">Uncharacterized protein</fullName>
    </submittedName>
</protein>
<keyword evidence="1" id="KW-0542">Nucleomorph</keyword>
<reference evidence="1" key="1">
    <citation type="journal article" date="2015" name="Genome Biol. Evol.">
        <title>Nucleomorph Genome Sequences of Two Chlorarachniophytes, Amorphochlora amoebiformis and Lotharella vacuolata.</title>
        <authorList>
            <person name="Suzuki S."/>
            <person name="Shirato S."/>
            <person name="Hirakawa Y."/>
            <person name="Ishida K."/>
        </authorList>
    </citation>
    <scope>NUCLEOTIDE SEQUENCE</scope>
    <source>
        <strain evidence="1">CCMP240</strain>
    </source>
</reference>
<dbReference type="EMBL" id="AB996601">
    <property type="protein sequence ID" value="BAS01657.1"/>
    <property type="molecule type" value="Genomic_DNA"/>
</dbReference>
<proteinExistence type="predicted"/>
<name>A0A0H5BL88_9EUKA</name>
<evidence type="ECO:0000313" key="1">
    <source>
        <dbReference type="EMBL" id="BAS01657.1"/>
    </source>
</evidence>
<sequence>MMASFINEENFLMIKNNTKLVLKNTHGLIKKYKIIKQYETIMKPRVLLISKNILLLNINKI</sequence>
<organism evidence="1">
    <name type="scientific">Lotharella vacuolata</name>
    <dbReference type="NCBI Taxonomy" id="74820"/>
    <lineage>
        <taxon>Eukaryota</taxon>
        <taxon>Sar</taxon>
        <taxon>Rhizaria</taxon>
        <taxon>Cercozoa</taxon>
        <taxon>Chlorarachniophyceae</taxon>
        <taxon>Lotharella</taxon>
    </lineage>
</organism>
<geneLocation type="nucleomorph" evidence="1"/>